<dbReference type="SUPFAM" id="SSF47729">
    <property type="entry name" value="IHF-like DNA-binding proteins"/>
    <property type="match status" value="1"/>
</dbReference>
<keyword evidence="3 4" id="KW-0238">DNA-binding</keyword>
<dbReference type="GO" id="GO:0030527">
    <property type="term" value="F:structural constituent of chromatin"/>
    <property type="evidence" value="ECO:0007669"/>
    <property type="project" value="InterPro"/>
</dbReference>
<dbReference type="CDD" id="cd13832">
    <property type="entry name" value="IHF"/>
    <property type="match status" value="1"/>
</dbReference>
<dbReference type="InterPro" id="IPR010992">
    <property type="entry name" value="IHF-like_DNA-bd_dom_sf"/>
</dbReference>
<evidence type="ECO:0000256" key="3">
    <source>
        <dbReference type="ARBA" id="ARBA00023125"/>
    </source>
</evidence>
<evidence type="ECO:0000313" key="5">
    <source>
        <dbReference type="Proteomes" id="UP000027661"/>
    </source>
</evidence>
<evidence type="ECO:0000256" key="2">
    <source>
        <dbReference type="ARBA" id="ARBA00023067"/>
    </source>
</evidence>
<dbReference type="GO" id="GO:0005829">
    <property type="term" value="C:cytosol"/>
    <property type="evidence" value="ECO:0007669"/>
    <property type="project" value="TreeGrafter"/>
</dbReference>
<name>A0A069SGQ8_PHOVU</name>
<dbReference type="PATRIC" id="fig|1339352.3.peg.1976"/>
<dbReference type="InterPro" id="IPR000119">
    <property type="entry name" value="Hist_DNA-bd"/>
</dbReference>
<keyword evidence="2" id="KW-0226">DNA condensation</keyword>
<dbReference type="Proteomes" id="UP000027661">
    <property type="component" value="Unassembled WGS sequence"/>
</dbReference>
<accession>A0A069SGQ8</accession>
<dbReference type="GO" id="GO:0030261">
    <property type="term" value="P:chromosome condensation"/>
    <property type="evidence" value="ECO:0007669"/>
    <property type="project" value="UniProtKB-KW"/>
</dbReference>
<dbReference type="GO" id="GO:0003677">
    <property type="term" value="F:DNA binding"/>
    <property type="evidence" value="ECO:0007669"/>
    <property type="project" value="UniProtKB-KW"/>
</dbReference>
<organism evidence="4 5">
    <name type="scientific">Phocaeicola vulgatus str. 3975 RP4</name>
    <dbReference type="NCBI Taxonomy" id="1339352"/>
    <lineage>
        <taxon>Bacteria</taxon>
        <taxon>Pseudomonadati</taxon>
        <taxon>Bacteroidota</taxon>
        <taxon>Bacteroidia</taxon>
        <taxon>Bacteroidales</taxon>
        <taxon>Bacteroidaceae</taxon>
        <taxon>Phocaeicola</taxon>
    </lineage>
</organism>
<dbReference type="PANTHER" id="PTHR33175:SF3">
    <property type="entry name" value="DNA-BINDING PROTEIN HU-BETA"/>
    <property type="match status" value="1"/>
</dbReference>
<comment type="similarity">
    <text evidence="1">Belongs to the bacterial histone-like protein family.</text>
</comment>
<gene>
    <name evidence="4" type="ORF">M099_2049</name>
</gene>
<dbReference type="AlphaFoldDB" id="A0A069SGQ8"/>
<dbReference type="PRINTS" id="PR01727">
    <property type="entry name" value="DNABINDINGHU"/>
</dbReference>
<proteinExistence type="inferred from homology"/>
<reference evidence="4 5" key="1">
    <citation type="submission" date="2014-04" db="EMBL/GenBank/DDBJ databases">
        <authorList>
            <person name="Sears C."/>
            <person name="Carroll K."/>
            <person name="Sack B.R."/>
            <person name="Qadri F."/>
            <person name="Myers L.L."/>
            <person name="Chung G.-T."/>
            <person name="Escheverria P."/>
            <person name="Fraser C.M."/>
            <person name="Sadzewicz L."/>
            <person name="Shefchek K.A."/>
            <person name="Tallon L."/>
            <person name="Das S.P."/>
            <person name="Daugherty S."/>
            <person name="Mongodin E.F."/>
        </authorList>
    </citation>
    <scope>NUCLEOTIDE SEQUENCE [LARGE SCALE GENOMIC DNA]</scope>
    <source>
        <strain evidence="4 5">3975 RP4</strain>
    </source>
</reference>
<evidence type="ECO:0000313" key="4">
    <source>
        <dbReference type="EMBL" id="KDS53634.1"/>
    </source>
</evidence>
<dbReference type="Pfam" id="PF00216">
    <property type="entry name" value="Bac_DNA_binding"/>
    <property type="match status" value="1"/>
</dbReference>
<evidence type="ECO:0000256" key="1">
    <source>
        <dbReference type="ARBA" id="ARBA00010529"/>
    </source>
</evidence>
<dbReference type="Gene3D" id="4.10.520.10">
    <property type="entry name" value="IHF-like DNA-binding proteins"/>
    <property type="match status" value="1"/>
</dbReference>
<sequence length="59" mass="6761">MTQELQDGNNIAIQGFGTFEVKKKLERISINPATQQRMLIPPKLVLTYKPSVTLKEKFK</sequence>
<protein>
    <submittedName>
        <fullName evidence="4">Bacterial DNA-binding family protein</fullName>
    </submittedName>
</protein>
<comment type="caution">
    <text evidence="4">The sequence shown here is derived from an EMBL/GenBank/DDBJ whole genome shotgun (WGS) entry which is preliminary data.</text>
</comment>
<dbReference type="PANTHER" id="PTHR33175">
    <property type="entry name" value="DNA-BINDING PROTEIN HU"/>
    <property type="match status" value="1"/>
</dbReference>
<dbReference type="EMBL" id="JNHM01000028">
    <property type="protein sequence ID" value="KDS53634.1"/>
    <property type="molecule type" value="Genomic_DNA"/>
</dbReference>